<dbReference type="Proteomes" id="UP000094378">
    <property type="component" value="Chromosome"/>
</dbReference>
<dbReference type="AlphaFoldDB" id="A0A1B3SKU6"/>
<dbReference type="PROSITE" id="PS51257">
    <property type="entry name" value="PROKAR_LIPOPROTEIN"/>
    <property type="match status" value="1"/>
</dbReference>
<keyword evidence="2" id="KW-1185">Reference proteome</keyword>
<evidence type="ECO:0000313" key="1">
    <source>
        <dbReference type="EMBL" id="AOG60543.1"/>
    </source>
</evidence>
<proteinExistence type="predicted"/>
<dbReference type="OrthoDB" id="394301at2"/>
<reference evidence="1 2" key="1">
    <citation type="submission" date="2016-08" db="EMBL/GenBank/DDBJ databases">
        <title>Complete genome sequence of Spiroplasma helicoides TABS-2 (DSM 22551).</title>
        <authorList>
            <person name="Shen W.-Y."/>
            <person name="Lo W.-S."/>
            <person name="Lai Y.-C."/>
            <person name="Kuo C.-H."/>
        </authorList>
    </citation>
    <scope>NUCLEOTIDE SEQUENCE [LARGE SCALE GENOMIC DNA]</scope>
    <source>
        <strain evidence="1 2">TABS-2</strain>
    </source>
</reference>
<gene>
    <name evidence="1" type="ORF">SHELI_v1c05920</name>
</gene>
<dbReference type="EMBL" id="CP017015">
    <property type="protein sequence ID" value="AOG60543.1"/>
    <property type="molecule type" value="Genomic_DNA"/>
</dbReference>
<organism evidence="1 2">
    <name type="scientific">Spiroplasma helicoides</name>
    <dbReference type="NCBI Taxonomy" id="216938"/>
    <lineage>
        <taxon>Bacteria</taxon>
        <taxon>Bacillati</taxon>
        <taxon>Mycoplasmatota</taxon>
        <taxon>Mollicutes</taxon>
        <taxon>Entomoplasmatales</taxon>
        <taxon>Spiroplasmataceae</taxon>
        <taxon>Spiroplasma</taxon>
    </lineage>
</organism>
<dbReference type="RefSeq" id="WP_069116566.1">
    <property type="nucleotide sequence ID" value="NZ_CP017015.1"/>
</dbReference>
<accession>A0A1B3SKU6</accession>
<dbReference type="STRING" id="216938.SHELI_v1c05920"/>
<evidence type="ECO:0008006" key="3">
    <source>
        <dbReference type="Google" id="ProtNLM"/>
    </source>
</evidence>
<evidence type="ECO:0000313" key="2">
    <source>
        <dbReference type="Proteomes" id="UP000094378"/>
    </source>
</evidence>
<name>A0A1B3SKU6_9MOLU</name>
<protein>
    <recommendedName>
        <fullName evidence="3">Lipoprotein</fullName>
    </recommendedName>
</protein>
<sequence>MVINKLFKTGLGVVLLMPSLFTISCFQNSNIIAHYKMNNNMAYQKVFSIKNNKTIPDQEFSLLPFLKEKNQQNDFASTKDSNSQLKQLKLDNEDNYLQINTSKYVLENEYTYNGSSLSINHYNNLDNDYKYKYQYEENQKAQFAYDYLASKYQISAFSGKNKDEIYDFSKINIRTNFNNTKYYFNQSYDAQELFLNSNQEIKYMFESRQDSSSTDLYDYNLKLNINTLNYFLESEGISIKNNEIIINVDERIFLSSIIKVLDLGLIDKPIDVTSILKALNKVNNINLSEKDVKIEIDETHNKAKITGLGKYKGVVEVSYKVNEIIDINNLIKIKELREINISGEKITNEELWTAIQKINKDTIEPLTLEDVKITGIDDNQTKATISANNTKKYKGTLDVTFSVVSKNQESKLIKQEENEDIPTSSKSVVEYRLNKIFYFFNNYESFGFRLTEKNNENEIYSANFIKKFLIDDVLVSKIKIIKTFNIQPEVEGEE</sequence>
<dbReference type="KEGG" id="shj:SHELI_v1c05920"/>